<dbReference type="EMBL" id="SGWX01000001">
    <property type="protein sequence ID" value="RZS63078.1"/>
    <property type="molecule type" value="Genomic_DNA"/>
</dbReference>
<evidence type="ECO:0000313" key="1">
    <source>
        <dbReference type="EMBL" id="RZS63078.1"/>
    </source>
</evidence>
<accession>A0A4Q7M8P2</accession>
<evidence type="ECO:0008006" key="3">
    <source>
        <dbReference type="Google" id="ProtNLM"/>
    </source>
</evidence>
<dbReference type="InterPro" id="IPR038695">
    <property type="entry name" value="Saro_0823-like_sf"/>
</dbReference>
<proteinExistence type="predicted"/>
<dbReference type="AlphaFoldDB" id="A0A4Q7M8P2"/>
<protein>
    <recommendedName>
        <fullName evidence="3">DUF192 domain-containing protein</fullName>
    </recommendedName>
</protein>
<reference evidence="1 2" key="1">
    <citation type="submission" date="2019-02" db="EMBL/GenBank/DDBJ databases">
        <title>Sequencing the genomes of 1000 actinobacteria strains.</title>
        <authorList>
            <person name="Klenk H.-P."/>
        </authorList>
    </citation>
    <scope>NUCLEOTIDE SEQUENCE [LARGE SCALE GENOMIC DNA]</scope>
    <source>
        <strain evidence="1 2">DSM 16932</strain>
    </source>
</reference>
<gene>
    <name evidence="1" type="ORF">EV386_3436</name>
</gene>
<sequence>MPRPSRHRLVIDGRTTAMVEIADTWARRARGMLARRALPAALLLRPCASVHGVGMRVPLDVAFLTPEGAVLDVIVLRPWSAPRGRRGAAAVLEAPAGSFARWDLTRGSAVQTAPDREPS</sequence>
<organism evidence="1 2">
    <name type="scientific">Xylanimonas ulmi</name>
    <dbReference type="NCBI Taxonomy" id="228973"/>
    <lineage>
        <taxon>Bacteria</taxon>
        <taxon>Bacillati</taxon>
        <taxon>Actinomycetota</taxon>
        <taxon>Actinomycetes</taxon>
        <taxon>Micrococcales</taxon>
        <taxon>Promicromonosporaceae</taxon>
        <taxon>Xylanimonas</taxon>
    </lineage>
</organism>
<keyword evidence="2" id="KW-1185">Reference proteome</keyword>
<dbReference type="RefSeq" id="WP_207216564.1">
    <property type="nucleotide sequence ID" value="NZ_SGWX01000001.1"/>
</dbReference>
<comment type="caution">
    <text evidence="1">The sequence shown here is derived from an EMBL/GenBank/DDBJ whole genome shotgun (WGS) entry which is preliminary data.</text>
</comment>
<name>A0A4Q7M8P2_9MICO</name>
<dbReference type="Gene3D" id="2.60.120.1140">
    <property type="entry name" value="Protein of unknown function DUF192"/>
    <property type="match status" value="1"/>
</dbReference>
<dbReference type="InterPro" id="IPR003795">
    <property type="entry name" value="DUF192"/>
</dbReference>
<dbReference type="Pfam" id="PF02643">
    <property type="entry name" value="DUF192"/>
    <property type="match status" value="1"/>
</dbReference>
<dbReference type="Proteomes" id="UP000293852">
    <property type="component" value="Unassembled WGS sequence"/>
</dbReference>
<evidence type="ECO:0000313" key="2">
    <source>
        <dbReference type="Proteomes" id="UP000293852"/>
    </source>
</evidence>